<accession>S7UL87</accession>
<dbReference type="AlphaFoldDB" id="S7UL87"/>
<feature type="transmembrane region" description="Helical" evidence="5">
    <location>
        <begin position="153"/>
        <end position="174"/>
    </location>
</feature>
<dbReference type="PANTHER" id="PTHR10846">
    <property type="entry name" value="SODIUM/POTASSIUM/CALCIUM EXCHANGER"/>
    <property type="match status" value="1"/>
</dbReference>
<dbReference type="PATRIC" id="fig|1121439.3.peg.1895"/>
<evidence type="ECO:0000256" key="3">
    <source>
        <dbReference type="ARBA" id="ARBA00022989"/>
    </source>
</evidence>
<dbReference type="GO" id="GO:0005886">
    <property type="term" value="C:plasma membrane"/>
    <property type="evidence" value="ECO:0007669"/>
    <property type="project" value="TreeGrafter"/>
</dbReference>
<dbReference type="NCBIfam" id="TIGR00367">
    <property type="entry name" value="calcium/sodium antiporter"/>
    <property type="match status" value="1"/>
</dbReference>
<dbReference type="EMBL" id="ATHI01000026">
    <property type="protein sequence ID" value="EPR33098.1"/>
    <property type="molecule type" value="Genomic_DNA"/>
</dbReference>
<evidence type="ECO:0000256" key="5">
    <source>
        <dbReference type="SAM" id="Phobius"/>
    </source>
</evidence>
<dbReference type="GO" id="GO:0005262">
    <property type="term" value="F:calcium channel activity"/>
    <property type="evidence" value="ECO:0007669"/>
    <property type="project" value="TreeGrafter"/>
</dbReference>
<feature type="transmembrane region" description="Helical" evidence="5">
    <location>
        <begin position="31"/>
        <end position="49"/>
    </location>
</feature>
<evidence type="ECO:0000313" key="7">
    <source>
        <dbReference type="EMBL" id="EPR33098.1"/>
    </source>
</evidence>
<evidence type="ECO:0000256" key="1">
    <source>
        <dbReference type="ARBA" id="ARBA00004141"/>
    </source>
</evidence>
<keyword evidence="3 5" id="KW-1133">Transmembrane helix</keyword>
<dbReference type="Gene3D" id="1.20.1420.30">
    <property type="entry name" value="NCX, central ion-binding region"/>
    <property type="match status" value="1"/>
</dbReference>
<sequence length="337" mass="35621">MQGARKRRRWDFFGSLRALPWRLCAGYKPRMFVDLAFALLAVVLLWRTADWIVESAAAIARSRGVSELVIGLTIVAFGTSAPEFLVTLSASVKQMPDISLANVVGSNFANLGLVLGLCAFVVPVAASRLLVLRDGGFLLLLTGGVALAAWREALGPLTGLGLLGFLAGYLWLLFRNRECDAACEAGDGRTARWWDYPRLLAGFAGVAVGGTLLVETAANLARLAGVSEWFIGLTLVAVGTSLPELATCLAAALRGRGDMLLGNLVGSNIFNYAGVLGLTCVISPLSPSPQAVAGAALNLGFVALALVLMRTGWRVSRLEGLLLMLLNLLVIGVAWRG</sequence>
<evidence type="ECO:0000313" key="8">
    <source>
        <dbReference type="Proteomes" id="UP000014975"/>
    </source>
</evidence>
<dbReference type="GO" id="GO:0008273">
    <property type="term" value="F:calcium, potassium:sodium antiporter activity"/>
    <property type="evidence" value="ECO:0007669"/>
    <property type="project" value="TreeGrafter"/>
</dbReference>
<feature type="domain" description="Sodium/calcium exchanger membrane region" evidence="6">
    <location>
        <begin position="199"/>
        <end position="332"/>
    </location>
</feature>
<keyword evidence="2 5" id="KW-0812">Transmembrane</keyword>
<evidence type="ECO:0000256" key="2">
    <source>
        <dbReference type="ARBA" id="ARBA00022692"/>
    </source>
</evidence>
<dbReference type="InterPro" id="IPR004481">
    <property type="entry name" value="K/Na/Ca-exchanger"/>
</dbReference>
<feature type="transmembrane region" description="Helical" evidence="5">
    <location>
        <begin position="320"/>
        <end position="336"/>
    </location>
</feature>
<organism evidence="7 8">
    <name type="scientific">Alkalidesulfovibrio alkalitolerans DSM 16529</name>
    <dbReference type="NCBI Taxonomy" id="1121439"/>
    <lineage>
        <taxon>Bacteria</taxon>
        <taxon>Pseudomonadati</taxon>
        <taxon>Thermodesulfobacteriota</taxon>
        <taxon>Desulfovibrionia</taxon>
        <taxon>Desulfovibrionales</taxon>
        <taxon>Desulfovibrionaceae</taxon>
        <taxon>Alkalidesulfovibrio</taxon>
    </lineage>
</organism>
<feature type="transmembrane region" description="Helical" evidence="5">
    <location>
        <begin position="199"/>
        <end position="218"/>
    </location>
</feature>
<dbReference type="InterPro" id="IPR004837">
    <property type="entry name" value="NaCa_Exmemb"/>
</dbReference>
<name>S7UL87_9BACT</name>
<dbReference type="eggNOG" id="COG0530">
    <property type="taxonomic scope" value="Bacteria"/>
</dbReference>
<evidence type="ECO:0000256" key="4">
    <source>
        <dbReference type="ARBA" id="ARBA00023136"/>
    </source>
</evidence>
<keyword evidence="4 5" id="KW-0472">Membrane</keyword>
<comment type="subcellular location">
    <subcellularLocation>
        <location evidence="1">Membrane</location>
        <topology evidence="1">Multi-pass membrane protein</topology>
    </subcellularLocation>
</comment>
<evidence type="ECO:0000259" key="6">
    <source>
        <dbReference type="Pfam" id="PF01699"/>
    </source>
</evidence>
<dbReference type="GO" id="GO:0006874">
    <property type="term" value="P:intracellular calcium ion homeostasis"/>
    <property type="evidence" value="ECO:0007669"/>
    <property type="project" value="TreeGrafter"/>
</dbReference>
<dbReference type="PANTHER" id="PTHR10846:SF8">
    <property type="entry name" value="INNER MEMBRANE PROTEIN YRBG"/>
    <property type="match status" value="1"/>
</dbReference>
<feature type="transmembrane region" description="Helical" evidence="5">
    <location>
        <begin position="69"/>
        <end position="90"/>
    </location>
</feature>
<proteinExistence type="predicted"/>
<reference evidence="7 8" key="1">
    <citation type="journal article" date="2013" name="Genome Announc.">
        <title>Draft genome sequences for three mercury-methylating, sulfate-reducing bacteria.</title>
        <authorList>
            <person name="Brown S.D."/>
            <person name="Hurt R.A.Jr."/>
            <person name="Gilmour C.C."/>
            <person name="Elias D.A."/>
        </authorList>
    </citation>
    <scope>NUCLEOTIDE SEQUENCE [LARGE SCALE GENOMIC DNA]</scope>
    <source>
        <strain evidence="7 8">DSM 16529</strain>
    </source>
</reference>
<dbReference type="STRING" id="1121439.dsat_0539"/>
<feature type="transmembrane region" description="Helical" evidence="5">
    <location>
        <begin position="111"/>
        <end position="133"/>
    </location>
</feature>
<feature type="transmembrane region" description="Helical" evidence="5">
    <location>
        <begin position="291"/>
        <end position="308"/>
    </location>
</feature>
<feature type="transmembrane region" description="Helical" evidence="5">
    <location>
        <begin position="230"/>
        <end position="253"/>
    </location>
</feature>
<dbReference type="Proteomes" id="UP000014975">
    <property type="component" value="Unassembled WGS sequence"/>
</dbReference>
<gene>
    <name evidence="7" type="ORF">dsat_0539</name>
</gene>
<dbReference type="Pfam" id="PF01699">
    <property type="entry name" value="Na_Ca_ex"/>
    <property type="match status" value="2"/>
</dbReference>
<comment type="caution">
    <text evidence="7">The sequence shown here is derived from an EMBL/GenBank/DDBJ whole genome shotgun (WGS) entry which is preliminary data.</text>
</comment>
<feature type="transmembrane region" description="Helical" evidence="5">
    <location>
        <begin position="260"/>
        <end position="285"/>
    </location>
</feature>
<protein>
    <submittedName>
        <fullName evidence="7">Na+/Ca+ antiporter, CaCA family</fullName>
    </submittedName>
</protein>
<dbReference type="InterPro" id="IPR044880">
    <property type="entry name" value="NCX_ion-bd_dom_sf"/>
</dbReference>
<keyword evidence="8" id="KW-1185">Reference proteome</keyword>
<feature type="domain" description="Sodium/calcium exchanger membrane region" evidence="6">
    <location>
        <begin position="36"/>
        <end position="174"/>
    </location>
</feature>